<reference evidence="2" key="1">
    <citation type="submission" date="2021-01" db="EMBL/GenBank/DDBJ databases">
        <title>Whole genome shotgun sequence of Sphaerimonospora thailandensis NBRC 107569.</title>
        <authorList>
            <person name="Komaki H."/>
            <person name="Tamura T."/>
        </authorList>
    </citation>
    <scope>NUCLEOTIDE SEQUENCE</scope>
    <source>
        <strain evidence="2">NBRC 107569</strain>
    </source>
</reference>
<keyword evidence="3" id="KW-1185">Reference proteome</keyword>
<evidence type="ECO:0000313" key="3">
    <source>
        <dbReference type="Proteomes" id="UP000610966"/>
    </source>
</evidence>
<dbReference type="Proteomes" id="UP000610966">
    <property type="component" value="Unassembled WGS sequence"/>
</dbReference>
<keyword evidence="2" id="KW-0378">Hydrolase</keyword>
<dbReference type="GO" id="GO:0004519">
    <property type="term" value="F:endonuclease activity"/>
    <property type="evidence" value="ECO:0007669"/>
    <property type="project" value="UniProtKB-KW"/>
</dbReference>
<dbReference type="SUPFAM" id="SSF51658">
    <property type="entry name" value="Xylose isomerase-like"/>
    <property type="match status" value="1"/>
</dbReference>
<sequence>MKAQDDLVLCAGTVQGSGFRERVEAAAAAGFRGIGLQRRDCLRARAEGWTPAGMRTILDDHGLEIGELEAVTHWSAHHGEPEPHSAERAGTEALWVLAADAGARAIVVVEMGREEAPPEMLAEGFAALCDRAAGLGLLVCLEALPWSAIPDLATAAAITRLAGRPNGGVLFDTWHHFRAGGGLDTLVPEVTGSIMGVQVNDAPAVPGGDLLDEALHHRLLPGHGDARVADTLRALRTAGVDAPVGVEVWSDTLAALPTTEAATLAARAAHTVITAARPVT</sequence>
<dbReference type="RefSeq" id="WP_204010001.1">
    <property type="nucleotide sequence ID" value="NZ_BOOG01000004.1"/>
</dbReference>
<dbReference type="PANTHER" id="PTHR12110:SF48">
    <property type="entry name" value="BLL3656 PROTEIN"/>
    <property type="match status" value="1"/>
</dbReference>
<dbReference type="Gene3D" id="3.20.20.150">
    <property type="entry name" value="Divalent-metal-dependent TIM barrel enzymes"/>
    <property type="match status" value="1"/>
</dbReference>
<dbReference type="InterPro" id="IPR013022">
    <property type="entry name" value="Xyl_isomerase-like_TIM-brl"/>
</dbReference>
<dbReference type="InterPro" id="IPR050312">
    <property type="entry name" value="IolE/XylAMocC-like"/>
</dbReference>
<dbReference type="InterPro" id="IPR036237">
    <property type="entry name" value="Xyl_isomerase-like_sf"/>
</dbReference>
<evidence type="ECO:0000313" key="2">
    <source>
        <dbReference type="EMBL" id="GIH68038.1"/>
    </source>
</evidence>
<proteinExistence type="predicted"/>
<dbReference type="AlphaFoldDB" id="A0A8J3R8L5"/>
<protein>
    <submittedName>
        <fullName evidence="2">AP endonuclease</fullName>
    </submittedName>
</protein>
<keyword evidence="2" id="KW-0540">Nuclease</keyword>
<dbReference type="PANTHER" id="PTHR12110">
    <property type="entry name" value="HYDROXYPYRUVATE ISOMERASE"/>
    <property type="match status" value="1"/>
</dbReference>
<name>A0A8J3R8L5_9ACTN</name>
<comment type="caution">
    <text evidence="2">The sequence shown here is derived from an EMBL/GenBank/DDBJ whole genome shotgun (WGS) entry which is preliminary data.</text>
</comment>
<dbReference type="Pfam" id="PF01261">
    <property type="entry name" value="AP_endonuc_2"/>
    <property type="match status" value="1"/>
</dbReference>
<evidence type="ECO:0000259" key="1">
    <source>
        <dbReference type="Pfam" id="PF01261"/>
    </source>
</evidence>
<dbReference type="EMBL" id="BOOG01000004">
    <property type="protein sequence ID" value="GIH68038.1"/>
    <property type="molecule type" value="Genomic_DNA"/>
</dbReference>
<accession>A0A8J3R8L5</accession>
<keyword evidence="2" id="KW-0255">Endonuclease</keyword>
<organism evidence="2 3">
    <name type="scientific">Sphaerimonospora thailandensis</name>
    <dbReference type="NCBI Taxonomy" id="795644"/>
    <lineage>
        <taxon>Bacteria</taxon>
        <taxon>Bacillati</taxon>
        <taxon>Actinomycetota</taxon>
        <taxon>Actinomycetes</taxon>
        <taxon>Streptosporangiales</taxon>
        <taxon>Streptosporangiaceae</taxon>
        <taxon>Sphaerimonospora</taxon>
    </lineage>
</organism>
<feature type="domain" description="Xylose isomerase-like TIM barrel" evidence="1">
    <location>
        <begin position="23"/>
        <end position="258"/>
    </location>
</feature>
<gene>
    <name evidence="2" type="ORF">Mth01_02910</name>
</gene>